<reference evidence="2" key="1">
    <citation type="submission" date="2020-08" db="EMBL/GenBank/DDBJ databases">
        <title>Multicomponent nature underlies the extraordinary mechanical properties of spider dragline silk.</title>
        <authorList>
            <person name="Kono N."/>
            <person name="Nakamura H."/>
            <person name="Mori M."/>
            <person name="Yoshida Y."/>
            <person name="Ohtoshi R."/>
            <person name="Malay A.D."/>
            <person name="Moran D.A.P."/>
            <person name="Tomita M."/>
            <person name="Numata K."/>
            <person name="Arakawa K."/>
        </authorList>
    </citation>
    <scope>NUCLEOTIDE SEQUENCE</scope>
</reference>
<sequence length="100" mass="11778">MIRFVRFCKYPSIYYIYVCAKRIFKRTFNIQDMADDIIRSIGGSRNLGGSFKNYSEGFHRIAVPDRRDRFVFQLNPKRPEDPPSSNPSRKPPKEKKCSIL</sequence>
<evidence type="ECO:0000313" key="3">
    <source>
        <dbReference type="Proteomes" id="UP000887013"/>
    </source>
</evidence>
<dbReference type="Proteomes" id="UP000887013">
    <property type="component" value="Unassembled WGS sequence"/>
</dbReference>
<keyword evidence="3" id="KW-1185">Reference proteome</keyword>
<name>A0A8X6TP19_NEPPI</name>
<organism evidence="2 3">
    <name type="scientific">Nephila pilipes</name>
    <name type="common">Giant wood spider</name>
    <name type="synonym">Nephila maculata</name>
    <dbReference type="NCBI Taxonomy" id="299642"/>
    <lineage>
        <taxon>Eukaryota</taxon>
        <taxon>Metazoa</taxon>
        <taxon>Ecdysozoa</taxon>
        <taxon>Arthropoda</taxon>
        <taxon>Chelicerata</taxon>
        <taxon>Arachnida</taxon>
        <taxon>Araneae</taxon>
        <taxon>Araneomorphae</taxon>
        <taxon>Entelegynae</taxon>
        <taxon>Araneoidea</taxon>
        <taxon>Nephilidae</taxon>
        <taxon>Nephila</taxon>
    </lineage>
</organism>
<accession>A0A8X6TP19</accession>
<dbReference type="AlphaFoldDB" id="A0A8X6TP19"/>
<feature type="region of interest" description="Disordered" evidence="1">
    <location>
        <begin position="74"/>
        <end position="100"/>
    </location>
</feature>
<dbReference type="EMBL" id="BMAW01062500">
    <property type="protein sequence ID" value="GFT36103.1"/>
    <property type="molecule type" value="Genomic_DNA"/>
</dbReference>
<protein>
    <submittedName>
        <fullName evidence="2">Uncharacterized protein</fullName>
    </submittedName>
</protein>
<gene>
    <name evidence="2" type="ORF">NPIL_336901</name>
</gene>
<comment type="caution">
    <text evidence="2">The sequence shown here is derived from an EMBL/GenBank/DDBJ whole genome shotgun (WGS) entry which is preliminary data.</text>
</comment>
<evidence type="ECO:0000313" key="2">
    <source>
        <dbReference type="EMBL" id="GFT36103.1"/>
    </source>
</evidence>
<proteinExistence type="predicted"/>
<evidence type="ECO:0000256" key="1">
    <source>
        <dbReference type="SAM" id="MobiDB-lite"/>
    </source>
</evidence>